<organism evidence="2 3">
    <name type="scientific">Paraburkholderia translucens</name>
    <dbReference type="NCBI Taxonomy" id="2886945"/>
    <lineage>
        <taxon>Bacteria</taxon>
        <taxon>Pseudomonadati</taxon>
        <taxon>Pseudomonadota</taxon>
        <taxon>Betaproteobacteria</taxon>
        <taxon>Burkholderiales</taxon>
        <taxon>Burkholderiaceae</taxon>
        <taxon>Paraburkholderia</taxon>
    </lineage>
</organism>
<gene>
    <name evidence="2" type="ORF">LJ655_29940</name>
</gene>
<sequence>MTAHSFNIELASTYGIHEAILIRNLQFWIRLNRKKGSHFHENHTWTYNSVETFAGLYPYLSPKKIRRALQNLVDKGVLLKGNFNRIRFDRSLWYAFVDEGRFLDDPRFLDDLDAPGSHLPARENALATPNKSHSAAVPNTSSRVGKSLYRTDVNSDINADEQSSMPPELTMAHLEQLRAFLPKLSSTGSVLWAFRVMERQQDGGALPFDVVKRATDAILSPLGRQTIAACPDLARQEDLQAIYHKLAENRG</sequence>
<name>A0ABS8KNS9_9BURK</name>
<evidence type="ECO:0000313" key="3">
    <source>
        <dbReference type="Proteomes" id="UP001430614"/>
    </source>
</evidence>
<protein>
    <submittedName>
        <fullName evidence="2">Uncharacterized protein</fullName>
    </submittedName>
</protein>
<evidence type="ECO:0000313" key="2">
    <source>
        <dbReference type="EMBL" id="MCC8406017.1"/>
    </source>
</evidence>
<feature type="compositionally biased region" description="Polar residues" evidence="1">
    <location>
        <begin position="127"/>
        <end position="141"/>
    </location>
</feature>
<dbReference type="RefSeq" id="WP_230564765.1">
    <property type="nucleotide sequence ID" value="NZ_JAJITC010000039.1"/>
</dbReference>
<comment type="caution">
    <text evidence="2">The sequence shown here is derived from an EMBL/GenBank/DDBJ whole genome shotgun (WGS) entry which is preliminary data.</text>
</comment>
<reference evidence="2 3" key="1">
    <citation type="submission" date="2021-11" db="EMBL/GenBank/DDBJ databases">
        <authorList>
            <person name="Oh E.-T."/>
            <person name="Kim S.-B."/>
        </authorList>
    </citation>
    <scope>NUCLEOTIDE SEQUENCE [LARGE SCALE GENOMIC DNA]</scope>
    <source>
        <strain evidence="2 3">MMS20-SJTN17</strain>
    </source>
</reference>
<accession>A0ABS8KNS9</accession>
<dbReference type="Proteomes" id="UP001430614">
    <property type="component" value="Unassembled WGS sequence"/>
</dbReference>
<dbReference type="EMBL" id="JAJITC010000039">
    <property type="protein sequence ID" value="MCC8406017.1"/>
    <property type="molecule type" value="Genomic_DNA"/>
</dbReference>
<evidence type="ECO:0000256" key="1">
    <source>
        <dbReference type="SAM" id="MobiDB-lite"/>
    </source>
</evidence>
<proteinExistence type="predicted"/>
<keyword evidence="3" id="KW-1185">Reference proteome</keyword>
<feature type="region of interest" description="Disordered" evidence="1">
    <location>
        <begin position="120"/>
        <end position="141"/>
    </location>
</feature>